<organism evidence="1 2">
    <name type="scientific">Ignelater luminosus</name>
    <name type="common">Cucubano</name>
    <name type="synonym">Pyrophorus luminosus</name>
    <dbReference type="NCBI Taxonomy" id="2038154"/>
    <lineage>
        <taxon>Eukaryota</taxon>
        <taxon>Metazoa</taxon>
        <taxon>Ecdysozoa</taxon>
        <taxon>Arthropoda</taxon>
        <taxon>Hexapoda</taxon>
        <taxon>Insecta</taxon>
        <taxon>Pterygota</taxon>
        <taxon>Neoptera</taxon>
        <taxon>Endopterygota</taxon>
        <taxon>Coleoptera</taxon>
        <taxon>Polyphaga</taxon>
        <taxon>Elateriformia</taxon>
        <taxon>Elateroidea</taxon>
        <taxon>Elateridae</taxon>
        <taxon>Agrypninae</taxon>
        <taxon>Pyrophorini</taxon>
        <taxon>Ignelater</taxon>
    </lineage>
</organism>
<reference evidence="1" key="1">
    <citation type="submission" date="2019-08" db="EMBL/GenBank/DDBJ databases">
        <title>The genome of the North American firefly Photinus pyralis.</title>
        <authorList>
            <consortium name="Photinus pyralis genome working group"/>
            <person name="Fallon T.R."/>
            <person name="Sander Lower S.E."/>
            <person name="Weng J.-K."/>
        </authorList>
    </citation>
    <scope>NUCLEOTIDE SEQUENCE</scope>
    <source>
        <strain evidence="1">TRF0915ILg1</strain>
        <tissue evidence="1">Whole body</tissue>
    </source>
</reference>
<dbReference type="EMBL" id="VTPC01001653">
    <property type="protein sequence ID" value="KAF2901420.1"/>
    <property type="molecule type" value="Genomic_DNA"/>
</dbReference>
<gene>
    <name evidence="1" type="ORF">ILUMI_04767</name>
</gene>
<comment type="caution">
    <text evidence="1">The sequence shown here is derived from an EMBL/GenBank/DDBJ whole genome shotgun (WGS) entry which is preliminary data.</text>
</comment>
<accession>A0A8K0DJ32</accession>
<keyword evidence="2" id="KW-1185">Reference proteome</keyword>
<evidence type="ECO:0000313" key="2">
    <source>
        <dbReference type="Proteomes" id="UP000801492"/>
    </source>
</evidence>
<dbReference type="PANTHER" id="PTHR34924">
    <property type="entry name" value="UPF0573 PROTEIN C2ORF70"/>
    <property type="match status" value="1"/>
</dbReference>
<dbReference type="PANTHER" id="PTHR34924:SF1">
    <property type="entry name" value="PROTEIN FAM166C"/>
    <property type="match status" value="1"/>
</dbReference>
<dbReference type="OrthoDB" id="8181742at2759"/>
<dbReference type="AlphaFoldDB" id="A0A8K0DJ32"/>
<dbReference type="Proteomes" id="UP000801492">
    <property type="component" value="Unassembled WGS sequence"/>
</dbReference>
<evidence type="ECO:0000313" key="1">
    <source>
        <dbReference type="EMBL" id="KAF2901420.1"/>
    </source>
</evidence>
<proteinExistence type="predicted"/>
<name>A0A8K0DJ32_IGNLU</name>
<protein>
    <submittedName>
        <fullName evidence="1">Uncharacterized protein</fullName>
    </submittedName>
</protein>
<dbReference type="InterPro" id="IPR052329">
    <property type="entry name" value="CIMIP2C"/>
</dbReference>
<sequence>MPPYEWGMMNTPYSPRPDIAASGKGTNWNRMLQMPRSPVTFLDAGRQQEVDDFYKGCQMHRDQYKDHAGRLHPLTYFKTAEYRFQCPPDLTSTYMKFPQYYTKYKDPPVLPITLDRSYRSPYLPERALTGRYSPSSDSSYKR</sequence>